<feature type="signal peptide" evidence="1">
    <location>
        <begin position="1"/>
        <end position="20"/>
    </location>
</feature>
<organism evidence="2">
    <name type="scientific">Ixodes ricinus</name>
    <name type="common">Common tick</name>
    <name type="synonym">Acarus ricinus</name>
    <dbReference type="NCBI Taxonomy" id="34613"/>
    <lineage>
        <taxon>Eukaryota</taxon>
        <taxon>Metazoa</taxon>
        <taxon>Ecdysozoa</taxon>
        <taxon>Arthropoda</taxon>
        <taxon>Chelicerata</taxon>
        <taxon>Arachnida</taxon>
        <taxon>Acari</taxon>
        <taxon>Parasitiformes</taxon>
        <taxon>Ixodida</taxon>
        <taxon>Ixodoidea</taxon>
        <taxon>Ixodidae</taxon>
        <taxon>Ixodinae</taxon>
        <taxon>Ixodes</taxon>
    </lineage>
</organism>
<evidence type="ECO:0000256" key="1">
    <source>
        <dbReference type="SAM" id="SignalP"/>
    </source>
</evidence>
<dbReference type="AlphaFoldDB" id="A0A6B0U712"/>
<proteinExistence type="predicted"/>
<sequence>MYTVFISALVFFCLVWLYCPFPPHSLTCLANFMCLCSPPCHPTLLLGPSRFSHPNPPFLSRCPTIPAPPPWSRPTPVSSRA</sequence>
<name>A0A6B0U712_IXORI</name>
<feature type="chain" id="PRO_5025586445" evidence="1">
    <location>
        <begin position="21"/>
        <end position="81"/>
    </location>
</feature>
<dbReference type="EMBL" id="GIFC01002481">
    <property type="protein sequence ID" value="MXU84564.1"/>
    <property type="molecule type" value="Transcribed_RNA"/>
</dbReference>
<evidence type="ECO:0000313" key="2">
    <source>
        <dbReference type="EMBL" id="MXU84564.1"/>
    </source>
</evidence>
<protein>
    <submittedName>
        <fullName evidence="2">Putative secreted protein</fullName>
    </submittedName>
</protein>
<reference evidence="2" key="1">
    <citation type="submission" date="2019-12" db="EMBL/GenBank/DDBJ databases">
        <title>An insight into the sialome of adult female Ixodes ricinus ticks feeding for 6 days.</title>
        <authorList>
            <person name="Perner J."/>
            <person name="Ribeiro J.M.C."/>
        </authorList>
    </citation>
    <scope>NUCLEOTIDE SEQUENCE</scope>
    <source>
        <strain evidence="2">Semi-engorged</strain>
        <tissue evidence="2">Salivary glands</tissue>
    </source>
</reference>
<accession>A0A6B0U712</accession>
<keyword evidence="1" id="KW-0732">Signal</keyword>